<dbReference type="Pfam" id="PF13335">
    <property type="entry name" value="Mg_chelatase_C"/>
    <property type="match status" value="1"/>
</dbReference>
<dbReference type="Proteomes" id="UP000009149">
    <property type="component" value="Chromosome"/>
</dbReference>
<dbReference type="HOGENOM" id="CLU_026145_1_0_0"/>
<dbReference type="SUPFAM" id="SSF52540">
    <property type="entry name" value="P-loop containing nucleoside triphosphate hydrolases"/>
    <property type="match status" value="1"/>
</dbReference>
<dbReference type="AlphaFoldDB" id="B3E0B8"/>
<evidence type="ECO:0000256" key="1">
    <source>
        <dbReference type="ARBA" id="ARBA00006354"/>
    </source>
</evidence>
<dbReference type="Gene3D" id="3.30.230.10">
    <property type="match status" value="1"/>
</dbReference>
<dbReference type="PANTHER" id="PTHR32039:SF7">
    <property type="entry name" value="COMPETENCE PROTEIN COMM"/>
    <property type="match status" value="1"/>
</dbReference>
<dbReference type="Pfam" id="PF01078">
    <property type="entry name" value="Mg_chelatase"/>
    <property type="match status" value="1"/>
</dbReference>
<dbReference type="InterPro" id="IPR014721">
    <property type="entry name" value="Ribsml_uS5_D2-typ_fold_subgr"/>
</dbReference>
<dbReference type="SMART" id="SM00382">
    <property type="entry name" value="AAA"/>
    <property type="match status" value="1"/>
</dbReference>
<dbReference type="KEGG" id="min:Minf_2293"/>
<dbReference type="InterPro" id="IPR000523">
    <property type="entry name" value="Mg_chelatse_chII-like_cat_dom"/>
</dbReference>
<dbReference type="InterPro" id="IPR003593">
    <property type="entry name" value="AAA+_ATPase"/>
</dbReference>
<evidence type="ECO:0000313" key="4">
    <source>
        <dbReference type="Proteomes" id="UP000009149"/>
    </source>
</evidence>
<protein>
    <submittedName>
        <fullName evidence="3">Predicted ATPase with chaperone activity</fullName>
    </submittedName>
</protein>
<dbReference type="Gene3D" id="3.40.50.300">
    <property type="entry name" value="P-loop containing nucleotide triphosphate hydrolases"/>
    <property type="match status" value="1"/>
</dbReference>
<dbReference type="SUPFAM" id="SSF54211">
    <property type="entry name" value="Ribosomal protein S5 domain 2-like"/>
    <property type="match status" value="1"/>
</dbReference>
<accession>B3E0B8</accession>
<dbReference type="InterPro" id="IPR025158">
    <property type="entry name" value="Mg_chelat-rel_C"/>
</dbReference>
<reference evidence="3 4" key="1">
    <citation type="journal article" date="2008" name="Biol. Direct">
        <title>Complete genome sequence of the extremely acidophilic methanotroph isolate V4, Methylacidiphilum infernorum, a representative of the bacterial phylum Verrucomicrobia.</title>
        <authorList>
            <person name="Hou S."/>
            <person name="Makarova K.S."/>
            <person name="Saw J.H."/>
            <person name="Senin P."/>
            <person name="Ly B.V."/>
            <person name="Zhou Z."/>
            <person name="Ren Y."/>
            <person name="Wang J."/>
            <person name="Galperin M.Y."/>
            <person name="Omelchenko M.V."/>
            <person name="Wolf Y.I."/>
            <person name="Yutin N."/>
            <person name="Koonin E.V."/>
            <person name="Stott M.B."/>
            <person name="Mountain B.W."/>
            <person name="Crowe M.A."/>
            <person name="Smirnova A.V."/>
            <person name="Dunfield P.F."/>
            <person name="Feng L."/>
            <person name="Wang L."/>
            <person name="Alam M."/>
        </authorList>
    </citation>
    <scope>NUCLEOTIDE SEQUENCE [LARGE SCALE GENOMIC DNA]</scope>
    <source>
        <strain evidence="4">Isolate V4</strain>
    </source>
</reference>
<sequence>MPAMFTRIFSAALWGIESIPVEVETDVSPGLPSTRVVGLPDAAVKESLHRVSSSLKNCGFSLPLGKLTINLAPADLKKEGPIFDLPIALGILQASGQVGSSEESADCWAIGELALSGKIRGIKGILPFVAKAKEKKARKVILPKENALEAQIIPGVAICPVEDLKEAVQAWTSAPQKPLAASPSFEPAKNALEKDFSEVKGQESVKRAIEIAVSGFHNLLLIGPPGGGKSMLAQRIPTIFPPLSLEEAIEVTNIHSAAGKIKPGEGLITARPFRCPHHSSTEAGIIGGGNPPRPGEASLAHHGVLFLDELPEFRRNALEALRQPLEEGKITLCRAKFSVQFPARFMLVAAMNPSPSGRAQDYQAGRCSFAQTQKYLNKVSGPLLDRIDLHIEVPKPDPKLLMEKKQAESSASIAQRITEARAIQHRRFKDISLLLTNGKMGPKEIERFCELSSSASLLLSQALEELGFSARAYGKILKVARTISDLAGKEKIEEEAILEAISYRTLDRQYWT</sequence>
<organism evidence="3 4">
    <name type="scientific">Methylacidiphilum infernorum (isolate V4)</name>
    <name type="common">Methylokorus infernorum (strain V4)</name>
    <dbReference type="NCBI Taxonomy" id="481448"/>
    <lineage>
        <taxon>Bacteria</taxon>
        <taxon>Pseudomonadati</taxon>
        <taxon>Verrucomicrobiota</taxon>
        <taxon>Methylacidiphilae</taxon>
        <taxon>Methylacidiphilales</taxon>
        <taxon>Methylacidiphilaceae</taxon>
        <taxon>Methylacidiphilum (ex Ratnadevi et al. 2023)</taxon>
    </lineage>
</organism>
<dbReference type="InterPro" id="IPR027417">
    <property type="entry name" value="P-loop_NTPase"/>
</dbReference>
<evidence type="ECO:0000259" key="2">
    <source>
        <dbReference type="SMART" id="SM00382"/>
    </source>
</evidence>
<dbReference type="eggNOG" id="COG0606">
    <property type="taxonomic scope" value="Bacteria"/>
</dbReference>
<dbReference type="EMBL" id="CP000975">
    <property type="protein sequence ID" value="ACD84347.1"/>
    <property type="molecule type" value="Genomic_DNA"/>
</dbReference>
<proteinExistence type="inferred from homology"/>
<name>B3E0B8_METI4</name>
<dbReference type="PANTHER" id="PTHR32039">
    <property type="entry name" value="MAGNESIUM-CHELATASE SUBUNIT CHLI"/>
    <property type="match status" value="1"/>
</dbReference>
<dbReference type="InterPro" id="IPR045006">
    <property type="entry name" value="CHLI-like"/>
</dbReference>
<dbReference type="InterPro" id="IPR004482">
    <property type="entry name" value="Mg_chelat-rel"/>
</dbReference>
<dbReference type="Pfam" id="PF13541">
    <property type="entry name" value="ChlI"/>
    <property type="match status" value="1"/>
</dbReference>
<feature type="domain" description="AAA+ ATPase" evidence="2">
    <location>
        <begin position="215"/>
        <end position="397"/>
    </location>
</feature>
<comment type="similarity">
    <text evidence="1">Belongs to the Mg-chelatase subunits D/I family. ComM subfamily.</text>
</comment>
<dbReference type="InterPro" id="IPR020568">
    <property type="entry name" value="Ribosomal_Su5_D2-typ_SF"/>
</dbReference>
<gene>
    <name evidence="3" type="ordered locus">Minf_2293</name>
</gene>
<dbReference type="GO" id="GO:0005524">
    <property type="term" value="F:ATP binding"/>
    <property type="evidence" value="ECO:0007669"/>
    <property type="project" value="InterPro"/>
</dbReference>
<dbReference type="STRING" id="481448.Minf_2293"/>
<evidence type="ECO:0000313" key="3">
    <source>
        <dbReference type="EMBL" id="ACD84347.1"/>
    </source>
</evidence>
<dbReference type="NCBIfam" id="TIGR00368">
    <property type="entry name" value="YifB family Mg chelatase-like AAA ATPase"/>
    <property type="match status" value="1"/>
</dbReference>